<feature type="binding site" evidence="1">
    <location>
        <position position="38"/>
    </location>
    <ligand>
        <name>Zn(2+)</name>
        <dbReference type="ChEBI" id="CHEBI:29105"/>
    </ligand>
</feature>
<feature type="binding site" evidence="2">
    <location>
        <begin position="122"/>
        <end position="123"/>
    </location>
    <ligand>
        <name>S-adenosyl-L-methionine</name>
        <dbReference type="ChEBI" id="CHEBI:59789"/>
    </ligand>
</feature>
<evidence type="ECO:0000256" key="2">
    <source>
        <dbReference type="PIRSR" id="PIRSR018249-2"/>
    </source>
</evidence>
<feature type="domain" description="23S rRNA (guanine(745)-N(1))-methyltransferase N-terminal" evidence="3">
    <location>
        <begin position="21"/>
        <end position="55"/>
    </location>
</feature>
<protein>
    <submittedName>
        <fullName evidence="4">rRNA (Guanine-N1)-methyltransferase</fullName>
    </submittedName>
</protein>
<gene>
    <name evidence="4" type="ORF">MINT15_06910</name>
</gene>
<comment type="caution">
    <text evidence="4">The sequence shown here is derived from an EMBL/GenBank/DDBJ whole genome shotgun (WGS) entry which is preliminary data.</text>
</comment>
<dbReference type="GO" id="GO:0046872">
    <property type="term" value="F:metal ion binding"/>
    <property type="evidence" value="ECO:0007669"/>
    <property type="project" value="UniProtKB-KW"/>
</dbReference>
<keyword evidence="1" id="KW-0862">Zinc</keyword>
<feature type="binding site" evidence="1">
    <location>
        <position position="42"/>
    </location>
    <ligand>
        <name>Zn(2+)</name>
        <dbReference type="ChEBI" id="CHEBI:29105"/>
    </ligand>
</feature>
<dbReference type="Pfam" id="PF21302">
    <property type="entry name" value="Zn_ribbon_RlmA"/>
    <property type="match status" value="1"/>
</dbReference>
<dbReference type="OrthoDB" id="108476at2"/>
<dbReference type="InterPro" id="IPR016718">
    <property type="entry name" value="rRNA_m1G-MeTrfase_A_prd"/>
</dbReference>
<feature type="binding site" evidence="2">
    <location>
        <position position="210"/>
    </location>
    <ligand>
        <name>S-adenosyl-L-methionine</name>
        <dbReference type="ChEBI" id="CHEBI:59789"/>
    </ligand>
</feature>
<keyword evidence="1" id="KW-0479">Metal-binding</keyword>
<keyword evidence="2" id="KW-0949">S-adenosyl-L-methionine</keyword>
<sequence length="302" mass="32294">MPARSSPPAPALPDAAVSALRCSVCGEPVTLRDRALRCERGHTFDLARQGYVNLLHAKVPKGTADTTEMVAARDAFLRGGFYEPLARTLADTAGRTAEAARTTDTNADQRRGRLVVDAGAGTGYYLAHVLDALPDATGLALDVSAPALRRAARAHPRLGAAVWNLWWPWPVATGVADLIVNVFAPRNVEEFRRVLVPNGVLLVAVPGPDHLRELAESLGLLDVDADKSERLEDTLSDGFALVERTRVAGQVVLTPDNVRDVVLMGPNAHHLHRGGLGDRLAAVTEPMTVTTSFTVAAYARRG</sequence>
<dbReference type="GO" id="GO:0032259">
    <property type="term" value="P:methylation"/>
    <property type="evidence" value="ECO:0007669"/>
    <property type="project" value="UniProtKB-KW"/>
</dbReference>
<evidence type="ECO:0000313" key="5">
    <source>
        <dbReference type="Proteomes" id="UP000030848"/>
    </source>
</evidence>
<dbReference type="RefSeq" id="WP_037308385.1">
    <property type="nucleotide sequence ID" value="NZ_FOWS01000005.1"/>
</dbReference>
<dbReference type="InterPro" id="IPR048647">
    <property type="entry name" value="RlmA_N"/>
</dbReference>
<name>A0A837DGL1_9PSEU</name>
<evidence type="ECO:0000313" key="4">
    <source>
        <dbReference type="EMBL" id="KHF45474.1"/>
    </source>
</evidence>
<dbReference type="GO" id="GO:0008168">
    <property type="term" value="F:methyltransferase activity"/>
    <property type="evidence" value="ECO:0007669"/>
    <property type="project" value="UniProtKB-KW"/>
</dbReference>
<feature type="binding site" evidence="2">
    <location>
        <position position="82"/>
    </location>
    <ligand>
        <name>S-adenosyl-L-methionine</name>
        <dbReference type="ChEBI" id="CHEBI:59789"/>
    </ligand>
</feature>
<accession>A0A837DGL1</accession>
<dbReference type="AlphaFoldDB" id="A0A837DGL1"/>
<dbReference type="Gene3D" id="3.40.50.150">
    <property type="entry name" value="Vaccinia Virus protein VP39"/>
    <property type="match status" value="1"/>
</dbReference>
<dbReference type="EMBL" id="JRZE01000002">
    <property type="protein sequence ID" value="KHF45474.1"/>
    <property type="molecule type" value="Genomic_DNA"/>
</dbReference>
<dbReference type="InterPro" id="IPR029063">
    <property type="entry name" value="SAM-dependent_MTases_sf"/>
</dbReference>
<dbReference type="SUPFAM" id="SSF53335">
    <property type="entry name" value="S-adenosyl-L-methionine-dependent methyltransferases"/>
    <property type="match status" value="1"/>
</dbReference>
<evidence type="ECO:0000259" key="3">
    <source>
        <dbReference type="Pfam" id="PF21302"/>
    </source>
</evidence>
<evidence type="ECO:0000256" key="1">
    <source>
        <dbReference type="PIRSR" id="PIRSR018249-1"/>
    </source>
</evidence>
<reference evidence="4 5" key="1">
    <citation type="submission" date="2014-10" db="EMBL/GenBank/DDBJ databases">
        <title>Genome sequence of Micropolyspora internatus JCM3315.</title>
        <authorList>
            <person name="Shin S.-K."/>
            <person name="Yi H."/>
        </authorList>
    </citation>
    <scope>NUCLEOTIDE SEQUENCE [LARGE SCALE GENOMIC DNA]</scope>
    <source>
        <strain evidence="4 5">JCM 3315</strain>
    </source>
</reference>
<dbReference type="PIRSF" id="PIRSF018249">
    <property type="entry name" value="MyrA_prd"/>
    <property type="match status" value="1"/>
</dbReference>
<keyword evidence="4" id="KW-0489">Methyltransferase</keyword>
<proteinExistence type="predicted"/>
<dbReference type="Proteomes" id="UP000030848">
    <property type="component" value="Unassembled WGS sequence"/>
</dbReference>
<organism evidence="4 5">
    <name type="scientific">Saccharomonospora viridis</name>
    <dbReference type="NCBI Taxonomy" id="1852"/>
    <lineage>
        <taxon>Bacteria</taxon>
        <taxon>Bacillati</taxon>
        <taxon>Actinomycetota</taxon>
        <taxon>Actinomycetes</taxon>
        <taxon>Pseudonocardiales</taxon>
        <taxon>Pseudonocardiaceae</taxon>
        <taxon>Saccharomonospora</taxon>
    </lineage>
</organism>
<keyword evidence="4" id="KW-0808">Transferase</keyword>